<dbReference type="SUPFAM" id="SSF52833">
    <property type="entry name" value="Thioredoxin-like"/>
    <property type="match status" value="1"/>
</dbReference>
<dbReference type="PANTHER" id="PTHR31902:SF22">
    <property type="entry name" value="SLL1203 PROTEIN"/>
    <property type="match status" value="1"/>
</dbReference>
<dbReference type="Gene3D" id="3.40.30.10">
    <property type="entry name" value="Glutaredoxin"/>
    <property type="match status" value="1"/>
</dbReference>
<sequence>MTREFCSDASLAAEEPLEGTAKHAERILLIRWPKGGWSRNLAVAGDMAPELALVIEKLRESGLRVNLIDRKGEAGDRSRLFLYPESLTREVARADLPEVLAGLLAGERAGWSQAERPVIMVCTHGQKDRCCALHGYALYRALREEGREVDLWESTHLGGCRLSAGALTLPAMHKYGRLKPADAAALLEAEAEGRPWLPKWRGPCDLPPEAQAVAVSAARAGLRDPELENPRPGLWRATTPSGSIWLATTRHSVERPSTCSDLDLGCSEAAEVYRVREIAGPAEVTS</sequence>
<dbReference type="InterPro" id="IPR009737">
    <property type="entry name" value="Aim32/Apd1-like"/>
</dbReference>
<dbReference type="AlphaFoldDB" id="A0AAU8ALL8"/>
<dbReference type="PANTHER" id="PTHR31902">
    <property type="entry name" value="ACTIN PATCHES DISTAL PROTEIN 1"/>
    <property type="match status" value="1"/>
</dbReference>
<dbReference type="Pfam" id="PF06999">
    <property type="entry name" value="Suc_Fer-like"/>
    <property type="match status" value="1"/>
</dbReference>
<name>A0AAU8ALL8_9RHOB</name>
<dbReference type="RefSeq" id="WP_353474308.1">
    <property type="nucleotide sequence ID" value="NZ_CP123385.1"/>
</dbReference>
<organism evidence="1">
    <name type="scientific">Alloyangia sp. H15</name>
    <dbReference type="NCBI Taxonomy" id="3029062"/>
    <lineage>
        <taxon>Bacteria</taxon>
        <taxon>Pseudomonadati</taxon>
        <taxon>Pseudomonadota</taxon>
        <taxon>Alphaproteobacteria</taxon>
        <taxon>Rhodobacterales</taxon>
        <taxon>Roseobacteraceae</taxon>
        <taxon>Alloyangia</taxon>
    </lineage>
</organism>
<accession>A0AAU8ALL8</accession>
<dbReference type="EMBL" id="CP123385">
    <property type="protein sequence ID" value="XCC95456.1"/>
    <property type="molecule type" value="Genomic_DNA"/>
</dbReference>
<proteinExistence type="predicted"/>
<protein>
    <submittedName>
        <fullName evidence="1">Sucrase ferredoxin</fullName>
    </submittedName>
</protein>
<dbReference type="InterPro" id="IPR036249">
    <property type="entry name" value="Thioredoxin-like_sf"/>
</dbReference>
<gene>
    <name evidence="1" type="ORF">PVT71_20455</name>
</gene>
<reference evidence="1" key="1">
    <citation type="submission" date="2023-02" db="EMBL/GenBank/DDBJ databases">
        <title>Description and genomic characterization of Salipiger bruguierae sp. nov., isolated from the sediment of mangrove plant Bruguiera sexangula.</title>
        <authorList>
            <person name="Long M."/>
        </authorList>
    </citation>
    <scope>NUCLEOTIDE SEQUENCE</scope>
    <source>
        <strain evidence="1">H15</strain>
    </source>
</reference>
<evidence type="ECO:0000313" key="1">
    <source>
        <dbReference type="EMBL" id="XCC95456.1"/>
    </source>
</evidence>